<dbReference type="GO" id="GO:0008270">
    <property type="term" value="F:zinc ion binding"/>
    <property type="evidence" value="ECO:0007669"/>
    <property type="project" value="UniProtKB-KW"/>
</dbReference>
<dbReference type="InterPro" id="IPR019787">
    <property type="entry name" value="Znf_PHD-finger"/>
</dbReference>
<protein>
    <recommendedName>
        <fullName evidence="7">PHD-type domain-containing protein</fullName>
    </recommendedName>
</protein>
<dbReference type="PROSITE" id="PS50016">
    <property type="entry name" value="ZF_PHD_2"/>
    <property type="match status" value="1"/>
</dbReference>
<organism evidence="8 9">
    <name type="scientific">Desmophyllum pertusum</name>
    <dbReference type="NCBI Taxonomy" id="174260"/>
    <lineage>
        <taxon>Eukaryota</taxon>
        <taxon>Metazoa</taxon>
        <taxon>Cnidaria</taxon>
        <taxon>Anthozoa</taxon>
        <taxon>Hexacorallia</taxon>
        <taxon>Scleractinia</taxon>
        <taxon>Caryophylliina</taxon>
        <taxon>Caryophylliidae</taxon>
        <taxon>Desmophyllum</taxon>
    </lineage>
</organism>
<dbReference type="InterPro" id="IPR037869">
    <property type="entry name" value="Spp1/CFP1"/>
</dbReference>
<evidence type="ECO:0000259" key="7">
    <source>
        <dbReference type="PROSITE" id="PS50016"/>
    </source>
</evidence>
<dbReference type="InterPro" id="IPR013083">
    <property type="entry name" value="Znf_RING/FYVE/PHD"/>
</dbReference>
<proteinExistence type="predicted"/>
<gene>
    <name evidence="8" type="ORF">OS493_032829</name>
</gene>
<dbReference type="InterPro" id="IPR011011">
    <property type="entry name" value="Znf_FYVE_PHD"/>
</dbReference>
<comment type="subcellular location">
    <subcellularLocation>
        <location evidence="1">Nucleus</location>
    </subcellularLocation>
</comment>
<dbReference type="EMBL" id="MU826867">
    <property type="protein sequence ID" value="KAJ7370331.1"/>
    <property type="molecule type" value="Genomic_DNA"/>
</dbReference>
<feature type="domain" description="PHD-type" evidence="7">
    <location>
        <begin position="194"/>
        <end position="247"/>
    </location>
</feature>
<dbReference type="PANTHER" id="PTHR46174:SF1">
    <property type="entry name" value="CXXC-TYPE ZINC FINGER PROTEIN 1"/>
    <property type="match status" value="1"/>
</dbReference>
<dbReference type="Gene3D" id="3.30.40.10">
    <property type="entry name" value="Zinc/RING finger domain, C3HC4 (zinc finger)"/>
    <property type="match status" value="1"/>
</dbReference>
<keyword evidence="9" id="KW-1185">Reference proteome</keyword>
<keyword evidence="4" id="KW-0862">Zinc</keyword>
<evidence type="ECO:0000313" key="8">
    <source>
        <dbReference type="EMBL" id="KAJ7370331.1"/>
    </source>
</evidence>
<evidence type="ECO:0000256" key="6">
    <source>
        <dbReference type="PROSITE-ProRule" id="PRU00146"/>
    </source>
</evidence>
<dbReference type="InterPro" id="IPR019786">
    <property type="entry name" value="Zinc_finger_PHD-type_CS"/>
</dbReference>
<dbReference type="AlphaFoldDB" id="A0A9X0CP83"/>
<evidence type="ECO:0000256" key="1">
    <source>
        <dbReference type="ARBA" id="ARBA00004123"/>
    </source>
</evidence>
<reference evidence="8" key="1">
    <citation type="submission" date="2023-01" db="EMBL/GenBank/DDBJ databases">
        <title>Genome assembly of the deep-sea coral Lophelia pertusa.</title>
        <authorList>
            <person name="Herrera S."/>
            <person name="Cordes E."/>
        </authorList>
    </citation>
    <scope>NUCLEOTIDE SEQUENCE</scope>
    <source>
        <strain evidence="8">USNM1676648</strain>
        <tissue evidence="8">Polyp</tissue>
    </source>
</reference>
<evidence type="ECO:0000256" key="3">
    <source>
        <dbReference type="ARBA" id="ARBA00022771"/>
    </source>
</evidence>
<keyword evidence="5" id="KW-0539">Nucleus</keyword>
<dbReference type="GO" id="GO:0048188">
    <property type="term" value="C:Set1C/COMPASS complex"/>
    <property type="evidence" value="ECO:0007669"/>
    <property type="project" value="InterPro"/>
</dbReference>
<sequence length="309" mass="34925">MPRKKSREYYGLNHNRVAHIIKEIGLPENSNLPPGLKDGSYWHTISKRYLGGKAPRSTFIASDGDGAECVKSKEEETLLSEEGEEMIAGDGGVIEYFESKESPGFRGRRGIGLLTLIGDGDVAGCVEAKEEESVLFKKRQELLFHTKRLVTPTVISPRYRLKRLLKTPITLKDFVLGPRYKGRSKRRLRLKEEVLFCLCKKPEDNRNYIGCDICFQWFHPECLELKDDELNTILKKPQFICPTCLANEEIENESNTSEGDLVLQKGSPGVTKGKTAVFESSEDAVRSNLDVQLIQSWRVKVILNSFLSV</sequence>
<name>A0A9X0CP83_9CNID</name>
<dbReference type="GO" id="GO:0045893">
    <property type="term" value="P:positive regulation of DNA-templated transcription"/>
    <property type="evidence" value="ECO:0007669"/>
    <property type="project" value="TreeGrafter"/>
</dbReference>
<evidence type="ECO:0000256" key="2">
    <source>
        <dbReference type="ARBA" id="ARBA00022723"/>
    </source>
</evidence>
<dbReference type="Proteomes" id="UP001163046">
    <property type="component" value="Unassembled WGS sequence"/>
</dbReference>
<evidence type="ECO:0000256" key="5">
    <source>
        <dbReference type="ARBA" id="ARBA00023242"/>
    </source>
</evidence>
<accession>A0A9X0CP83</accession>
<evidence type="ECO:0000313" key="9">
    <source>
        <dbReference type="Proteomes" id="UP001163046"/>
    </source>
</evidence>
<evidence type="ECO:0000256" key="4">
    <source>
        <dbReference type="ARBA" id="ARBA00022833"/>
    </source>
</evidence>
<keyword evidence="3 6" id="KW-0863">Zinc-finger</keyword>
<comment type="caution">
    <text evidence="8">The sequence shown here is derived from an EMBL/GenBank/DDBJ whole genome shotgun (WGS) entry which is preliminary data.</text>
</comment>
<dbReference type="PROSITE" id="PS01359">
    <property type="entry name" value="ZF_PHD_1"/>
    <property type="match status" value="1"/>
</dbReference>
<keyword evidence="2" id="KW-0479">Metal-binding</keyword>
<dbReference type="PANTHER" id="PTHR46174">
    <property type="entry name" value="CXXC-TYPE ZINC FINGER PROTEIN 1"/>
    <property type="match status" value="1"/>
</dbReference>
<dbReference type="InterPro" id="IPR001965">
    <property type="entry name" value="Znf_PHD"/>
</dbReference>
<dbReference type="SMART" id="SM00249">
    <property type="entry name" value="PHD"/>
    <property type="match status" value="1"/>
</dbReference>
<dbReference type="SUPFAM" id="SSF57903">
    <property type="entry name" value="FYVE/PHD zinc finger"/>
    <property type="match status" value="1"/>
</dbReference>
<dbReference type="Pfam" id="PF00628">
    <property type="entry name" value="PHD"/>
    <property type="match status" value="1"/>
</dbReference>
<dbReference type="OrthoDB" id="784962at2759"/>